<name>A0A1J5NXC4_9ZZZZ</name>
<gene>
    <name evidence="1" type="ORF">GALL_550320</name>
</gene>
<evidence type="ECO:0000313" key="1">
    <source>
        <dbReference type="EMBL" id="OIQ63426.1"/>
    </source>
</evidence>
<organism evidence="1">
    <name type="scientific">mine drainage metagenome</name>
    <dbReference type="NCBI Taxonomy" id="410659"/>
    <lineage>
        <taxon>unclassified sequences</taxon>
        <taxon>metagenomes</taxon>
        <taxon>ecological metagenomes</taxon>
    </lineage>
</organism>
<dbReference type="AlphaFoldDB" id="A0A1J5NXC4"/>
<protein>
    <submittedName>
        <fullName evidence="1">Uncharacterized protein</fullName>
    </submittedName>
</protein>
<comment type="caution">
    <text evidence="1">The sequence shown here is derived from an EMBL/GenBank/DDBJ whole genome shotgun (WGS) entry which is preliminary data.</text>
</comment>
<sequence length="135" mass="15112">MSARFGDQTDDVILGFKRHLDEGRTDCRRSLAHAVECSLEFVHKAGHLIEAEHRPGAFDGVQRPKSTVDQVAIVRGFTDIEQCELQLFQKLPRLLLEHIFRVHYAHAPATFLMTASNWSCLNGFTIQAIAPASLA</sequence>
<dbReference type="EMBL" id="MLJW01009018">
    <property type="protein sequence ID" value="OIQ63426.1"/>
    <property type="molecule type" value="Genomic_DNA"/>
</dbReference>
<reference evidence="1" key="1">
    <citation type="submission" date="2016-10" db="EMBL/GenBank/DDBJ databases">
        <title>Sequence of Gallionella enrichment culture.</title>
        <authorList>
            <person name="Poehlein A."/>
            <person name="Muehling M."/>
            <person name="Daniel R."/>
        </authorList>
    </citation>
    <scope>NUCLEOTIDE SEQUENCE</scope>
</reference>
<proteinExistence type="predicted"/>
<accession>A0A1J5NXC4</accession>